<name>A0A8J4VX09_9ROSI</name>
<dbReference type="PANTHER" id="PTHR31672:SF13">
    <property type="entry name" value="F-BOX PROTEIN CPR30-LIKE"/>
    <property type="match status" value="1"/>
</dbReference>
<dbReference type="CDD" id="cd22157">
    <property type="entry name" value="F-box_AtFBW1-like"/>
    <property type="match status" value="1"/>
</dbReference>
<reference evidence="2" key="1">
    <citation type="submission" date="2020-03" db="EMBL/GenBank/DDBJ databases">
        <title>Castanea mollissima Vanexum genome sequencing.</title>
        <authorList>
            <person name="Staton M."/>
        </authorList>
    </citation>
    <scope>NUCLEOTIDE SEQUENCE</scope>
    <source>
        <tissue evidence="2">Leaf</tissue>
    </source>
</reference>
<feature type="domain" description="F-box" evidence="1">
    <location>
        <begin position="16"/>
        <end position="62"/>
    </location>
</feature>
<accession>A0A8J4VX09</accession>
<dbReference type="InterPro" id="IPR036047">
    <property type="entry name" value="F-box-like_dom_sf"/>
</dbReference>
<dbReference type="SMART" id="SM00256">
    <property type="entry name" value="FBOX"/>
    <property type="match status" value="1"/>
</dbReference>
<dbReference type="InterPro" id="IPR001810">
    <property type="entry name" value="F-box_dom"/>
</dbReference>
<dbReference type="PANTHER" id="PTHR31672">
    <property type="entry name" value="BNACNNG10540D PROTEIN"/>
    <property type="match status" value="1"/>
</dbReference>
<dbReference type="InterPro" id="IPR050796">
    <property type="entry name" value="SCF_F-box_component"/>
</dbReference>
<dbReference type="AlphaFoldDB" id="A0A8J4VX09"/>
<dbReference type="Pfam" id="PF00646">
    <property type="entry name" value="F-box"/>
    <property type="match status" value="1"/>
</dbReference>
<dbReference type="Pfam" id="PF07734">
    <property type="entry name" value="FBA_1"/>
    <property type="match status" value="1"/>
</dbReference>
<dbReference type="InterPro" id="IPR006527">
    <property type="entry name" value="F-box-assoc_dom_typ1"/>
</dbReference>
<keyword evidence="3" id="KW-1185">Reference proteome</keyword>
<dbReference type="Proteomes" id="UP000737018">
    <property type="component" value="Unassembled WGS sequence"/>
</dbReference>
<dbReference type="PROSITE" id="PS50181">
    <property type="entry name" value="FBOX"/>
    <property type="match status" value="1"/>
</dbReference>
<dbReference type="OrthoDB" id="1432367at2759"/>
<comment type="caution">
    <text evidence="2">The sequence shown here is derived from an EMBL/GenBank/DDBJ whole genome shotgun (WGS) entry which is preliminary data.</text>
</comment>
<dbReference type="EMBL" id="JRKL02001371">
    <property type="protein sequence ID" value="KAF3964394.1"/>
    <property type="molecule type" value="Genomic_DNA"/>
</dbReference>
<organism evidence="2 3">
    <name type="scientific">Castanea mollissima</name>
    <name type="common">Chinese chestnut</name>
    <dbReference type="NCBI Taxonomy" id="60419"/>
    <lineage>
        <taxon>Eukaryota</taxon>
        <taxon>Viridiplantae</taxon>
        <taxon>Streptophyta</taxon>
        <taxon>Embryophyta</taxon>
        <taxon>Tracheophyta</taxon>
        <taxon>Spermatophyta</taxon>
        <taxon>Magnoliopsida</taxon>
        <taxon>eudicotyledons</taxon>
        <taxon>Gunneridae</taxon>
        <taxon>Pentapetalae</taxon>
        <taxon>rosids</taxon>
        <taxon>fabids</taxon>
        <taxon>Fagales</taxon>
        <taxon>Fagaceae</taxon>
        <taxon>Castanea</taxon>
    </lineage>
</organism>
<dbReference type="Gene3D" id="1.20.1280.50">
    <property type="match status" value="1"/>
</dbReference>
<dbReference type="NCBIfam" id="TIGR01640">
    <property type="entry name" value="F_box_assoc_1"/>
    <property type="match status" value="1"/>
</dbReference>
<proteinExistence type="predicted"/>
<evidence type="ECO:0000313" key="3">
    <source>
        <dbReference type="Proteomes" id="UP000737018"/>
    </source>
</evidence>
<protein>
    <recommendedName>
        <fullName evidence="1">F-box domain-containing protein</fullName>
    </recommendedName>
</protein>
<dbReference type="SUPFAM" id="SSF81383">
    <property type="entry name" value="F-box domain"/>
    <property type="match status" value="1"/>
</dbReference>
<sequence>MIQTKEARQHRPILRRRKELHLPDDIVFQIVERLPVKSLLRFRCVCKSWKSYINDPKFISNFISTRYINNHDDDDGYVIHMEKNVSFNSSAKSEVCTVACDRTFESISELRIPFSFESGVAFFVGSCNGLLCLWNLDADMYLWNPSIRKFKRLPSCTDLKPHRRATLGFAYDSQINDYKVVRIWFDYHKPVIKVYTLSLDSWEIVELGISWSPNVVYYQVNSDMPSPFVSGHLHWMLIRIERRGEGQGMRNNRMILSFDVNSEKFNELPLPDVERGSFKEQKCLTSFKGKLALSILGEQPHGTSISIWVMREYGVHESWNKLCVVSAENTVFVVSDKILTRSIGFTKDGPLLIQKNYKKTKRSRLKNKYVLIDPETLHEKAISIKGENVLAMDSYMENLALLDGANVESY</sequence>
<evidence type="ECO:0000259" key="1">
    <source>
        <dbReference type="PROSITE" id="PS50181"/>
    </source>
</evidence>
<evidence type="ECO:0000313" key="2">
    <source>
        <dbReference type="EMBL" id="KAF3964394.1"/>
    </source>
</evidence>
<gene>
    <name evidence="2" type="ORF">CMV_011311</name>
</gene>
<dbReference type="InterPro" id="IPR017451">
    <property type="entry name" value="F-box-assoc_interact_dom"/>
</dbReference>